<sequence length="151" mass="17128">MALKLQTQAPDFTLPSTSGTDFTLSTHLGTACIIYFYPKDFTPGCTREACEFRDQFAAFRNLDIPVYGISRDSISTHIKFKEKHDLPFDLLADVKGQVARQYQALMPIIGITKRITYLLGKDHKIVAVCDSLFDFNLHISEMKEKIMTELS</sequence>
<evidence type="ECO:0000256" key="8">
    <source>
        <dbReference type="ARBA" id="ARBA00023284"/>
    </source>
</evidence>
<keyword evidence="5" id="KW-0049">Antioxidant</keyword>
<reference evidence="14" key="1">
    <citation type="submission" date="2023-06" db="EMBL/GenBank/DDBJ databases">
        <title>Genomic of Agaribacillus aureum.</title>
        <authorList>
            <person name="Wang G."/>
        </authorList>
    </citation>
    <scope>NUCLEOTIDE SEQUENCE</scope>
    <source>
        <strain evidence="14">BMA12</strain>
    </source>
</reference>
<protein>
    <recommendedName>
        <fullName evidence="3">thioredoxin-dependent peroxiredoxin</fullName>
        <ecNumber evidence="3">1.11.1.24</ecNumber>
    </recommendedName>
    <alternativeName>
        <fullName evidence="9">Thioredoxin peroxidase</fullName>
    </alternativeName>
    <alternativeName>
        <fullName evidence="11">Thioredoxin-dependent peroxiredoxin Bcp</fullName>
    </alternativeName>
</protein>
<evidence type="ECO:0000256" key="9">
    <source>
        <dbReference type="ARBA" id="ARBA00032824"/>
    </source>
</evidence>
<evidence type="ECO:0000313" key="15">
    <source>
        <dbReference type="Proteomes" id="UP001172083"/>
    </source>
</evidence>
<name>A0ABT8L1K4_9BACT</name>
<evidence type="ECO:0000256" key="4">
    <source>
        <dbReference type="ARBA" id="ARBA00022559"/>
    </source>
</evidence>
<keyword evidence="4 14" id="KW-0575">Peroxidase</keyword>
<feature type="domain" description="Thioredoxin" evidence="13">
    <location>
        <begin position="3"/>
        <end position="151"/>
    </location>
</feature>
<dbReference type="EMBL" id="JAUJEB010000001">
    <property type="protein sequence ID" value="MDN5211629.1"/>
    <property type="molecule type" value="Genomic_DNA"/>
</dbReference>
<dbReference type="PROSITE" id="PS51257">
    <property type="entry name" value="PROKAR_LIPOPROTEIN"/>
    <property type="match status" value="1"/>
</dbReference>
<dbReference type="RefSeq" id="WP_346756959.1">
    <property type="nucleotide sequence ID" value="NZ_JAUJEB010000001.1"/>
</dbReference>
<comment type="subunit">
    <text evidence="2">Monomer.</text>
</comment>
<dbReference type="SUPFAM" id="SSF52833">
    <property type="entry name" value="Thioredoxin-like"/>
    <property type="match status" value="1"/>
</dbReference>
<dbReference type="Pfam" id="PF00578">
    <property type="entry name" value="AhpC-TSA"/>
    <property type="match status" value="1"/>
</dbReference>
<dbReference type="PIRSF" id="PIRSF000239">
    <property type="entry name" value="AHPC"/>
    <property type="match status" value="1"/>
</dbReference>
<keyword evidence="7" id="KW-1015">Disulfide bond</keyword>
<dbReference type="InterPro" id="IPR024706">
    <property type="entry name" value="Peroxiredoxin_AhpC-typ"/>
</dbReference>
<keyword evidence="8" id="KW-0676">Redox-active center</keyword>
<dbReference type="CDD" id="cd03017">
    <property type="entry name" value="PRX_BCP"/>
    <property type="match status" value="1"/>
</dbReference>
<evidence type="ECO:0000256" key="3">
    <source>
        <dbReference type="ARBA" id="ARBA00013017"/>
    </source>
</evidence>
<dbReference type="PROSITE" id="PS51352">
    <property type="entry name" value="THIOREDOXIN_2"/>
    <property type="match status" value="1"/>
</dbReference>
<evidence type="ECO:0000256" key="10">
    <source>
        <dbReference type="ARBA" id="ARBA00038489"/>
    </source>
</evidence>
<accession>A0ABT8L1K4</accession>
<comment type="caution">
    <text evidence="14">The sequence shown here is derived from an EMBL/GenBank/DDBJ whole genome shotgun (WGS) entry which is preliminary data.</text>
</comment>
<proteinExistence type="inferred from homology"/>
<dbReference type="PANTHER" id="PTHR42801:SF4">
    <property type="entry name" value="AHPC_TSA FAMILY PROTEIN"/>
    <property type="match status" value="1"/>
</dbReference>
<dbReference type="InterPro" id="IPR050924">
    <property type="entry name" value="Peroxiredoxin_BCP/PrxQ"/>
</dbReference>
<dbReference type="PANTHER" id="PTHR42801">
    <property type="entry name" value="THIOREDOXIN-DEPENDENT PEROXIDE REDUCTASE"/>
    <property type="match status" value="1"/>
</dbReference>
<evidence type="ECO:0000313" key="14">
    <source>
        <dbReference type="EMBL" id="MDN5211629.1"/>
    </source>
</evidence>
<dbReference type="Proteomes" id="UP001172083">
    <property type="component" value="Unassembled WGS sequence"/>
</dbReference>
<keyword evidence="15" id="KW-1185">Reference proteome</keyword>
<dbReference type="EC" id="1.11.1.24" evidence="3"/>
<evidence type="ECO:0000256" key="11">
    <source>
        <dbReference type="ARBA" id="ARBA00042639"/>
    </source>
</evidence>
<evidence type="ECO:0000259" key="13">
    <source>
        <dbReference type="PROSITE" id="PS51352"/>
    </source>
</evidence>
<dbReference type="Gene3D" id="3.40.30.10">
    <property type="entry name" value="Glutaredoxin"/>
    <property type="match status" value="1"/>
</dbReference>
<dbReference type="GO" id="GO:0140824">
    <property type="term" value="F:thioredoxin-dependent peroxiredoxin activity"/>
    <property type="evidence" value="ECO:0007669"/>
    <property type="project" value="UniProtKB-EC"/>
</dbReference>
<keyword evidence="6 14" id="KW-0560">Oxidoreductase</keyword>
<comment type="function">
    <text evidence="1">Thiol-specific peroxidase that catalyzes the reduction of hydrogen peroxide and organic hydroperoxides to water and alcohols, respectively. Plays a role in cell protection against oxidative stress by detoxifying peroxides and as sensor of hydrogen peroxide-mediated signaling events.</text>
</comment>
<organism evidence="14 15">
    <name type="scientific">Agaribacillus aureus</name>
    <dbReference type="NCBI Taxonomy" id="3051825"/>
    <lineage>
        <taxon>Bacteria</taxon>
        <taxon>Pseudomonadati</taxon>
        <taxon>Bacteroidota</taxon>
        <taxon>Cytophagia</taxon>
        <taxon>Cytophagales</taxon>
        <taxon>Splendidivirgaceae</taxon>
        <taxon>Agaribacillus</taxon>
    </lineage>
</organism>
<evidence type="ECO:0000256" key="2">
    <source>
        <dbReference type="ARBA" id="ARBA00011245"/>
    </source>
</evidence>
<evidence type="ECO:0000256" key="6">
    <source>
        <dbReference type="ARBA" id="ARBA00023002"/>
    </source>
</evidence>
<dbReference type="InterPro" id="IPR013766">
    <property type="entry name" value="Thioredoxin_domain"/>
</dbReference>
<gene>
    <name evidence="14" type="ORF">QQ020_06195</name>
</gene>
<evidence type="ECO:0000256" key="12">
    <source>
        <dbReference type="ARBA" id="ARBA00049091"/>
    </source>
</evidence>
<comment type="catalytic activity">
    <reaction evidence="12">
        <text>a hydroperoxide + [thioredoxin]-dithiol = an alcohol + [thioredoxin]-disulfide + H2O</text>
        <dbReference type="Rhea" id="RHEA:62620"/>
        <dbReference type="Rhea" id="RHEA-COMP:10698"/>
        <dbReference type="Rhea" id="RHEA-COMP:10700"/>
        <dbReference type="ChEBI" id="CHEBI:15377"/>
        <dbReference type="ChEBI" id="CHEBI:29950"/>
        <dbReference type="ChEBI" id="CHEBI:30879"/>
        <dbReference type="ChEBI" id="CHEBI:35924"/>
        <dbReference type="ChEBI" id="CHEBI:50058"/>
        <dbReference type="EC" id="1.11.1.24"/>
    </reaction>
</comment>
<comment type="similarity">
    <text evidence="10">Belongs to the peroxiredoxin family. BCP/PrxQ subfamily.</text>
</comment>
<evidence type="ECO:0000256" key="7">
    <source>
        <dbReference type="ARBA" id="ARBA00023157"/>
    </source>
</evidence>
<dbReference type="InterPro" id="IPR000866">
    <property type="entry name" value="AhpC/TSA"/>
</dbReference>
<dbReference type="InterPro" id="IPR036249">
    <property type="entry name" value="Thioredoxin-like_sf"/>
</dbReference>
<evidence type="ECO:0000256" key="5">
    <source>
        <dbReference type="ARBA" id="ARBA00022862"/>
    </source>
</evidence>
<evidence type="ECO:0000256" key="1">
    <source>
        <dbReference type="ARBA" id="ARBA00003330"/>
    </source>
</evidence>